<sequence length="89" mass="10460">MILDLVKQYSRVDFKEDDLLLSSLISQAEEYIKNATGHEVTYERELEKLAVCLLVNHYYDERGIVSHQQVNKLPHSIESVLQQLEFCYE</sequence>
<dbReference type="NCBIfam" id="TIGR01560">
    <property type="entry name" value="put_DNA_pack"/>
    <property type="match status" value="1"/>
</dbReference>
<dbReference type="InterPro" id="IPR006450">
    <property type="entry name" value="Phage_HK97_gp6-like"/>
</dbReference>
<reference evidence="1 2" key="1">
    <citation type="submission" date="2010-12" db="EMBL/GenBank/DDBJ databases">
        <title>Complete sequence of Bacillus cellulosilyticus DSM 2522.</title>
        <authorList>
            <consortium name="US DOE Joint Genome Institute"/>
            <person name="Lucas S."/>
            <person name="Copeland A."/>
            <person name="Lapidus A."/>
            <person name="Cheng J.-F."/>
            <person name="Bruce D."/>
            <person name="Goodwin L."/>
            <person name="Pitluck S."/>
            <person name="Chertkov O."/>
            <person name="Detter J.C."/>
            <person name="Han C."/>
            <person name="Tapia R."/>
            <person name="Land M."/>
            <person name="Hauser L."/>
            <person name="Jeffries C."/>
            <person name="Kyrpides N."/>
            <person name="Ivanova N."/>
            <person name="Mikhailova N."/>
            <person name="Brumm P."/>
            <person name="Mead D."/>
            <person name="Woyke T."/>
        </authorList>
    </citation>
    <scope>NUCLEOTIDE SEQUENCE [LARGE SCALE GENOMIC DNA]</scope>
    <source>
        <strain evidence="2">ATCC 21833 / DSM 2522 / FERM P-1141 / JCM 9156 / N-4</strain>
    </source>
</reference>
<organism evidence="1 2">
    <name type="scientific">Evansella cellulosilytica (strain ATCC 21833 / DSM 2522 / FERM P-1141 / JCM 9156 / N-4)</name>
    <name type="common">Bacillus cellulosilyticus</name>
    <dbReference type="NCBI Taxonomy" id="649639"/>
    <lineage>
        <taxon>Bacteria</taxon>
        <taxon>Bacillati</taxon>
        <taxon>Bacillota</taxon>
        <taxon>Bacilli</taxon>
        <taxon>Bacillales</taxon>
        <taxon>Bacillaceae</taxon>
        <taxon>Evansella</taxon>
    </lineage>
</organism>
<dbReference type="Pfam" id="PF05135">
    <property type="entry name" value="Phage_connect_1"/>
    <property type="match status" value="1"/>
</dbReference>
<accession>E6U1J7</accession>
<dbReference type="AlphaFoldDB" id="E6U1J7"/>
<dbReference type="KEGG" id="bco:Bcell_2099"/>
<keyword evidence="2" id="KW-1185">Reference proteome</keyword>
<dbReference type="Gene3D" id="1.10.3230.30">
    <property type="entry name" value="Phage gp6-like head-tail connector protein"/>
    <property type="match status" value="1"/>
</dbReference>
<protein>
    <submittedName>
        <fullName evidence="1">Uncharacterized phage protein (Putative DNA packaging)</fullName>
    </submittedName>
</protein>
<dbReference type="OrthoDB" id="5654at2"/>
<dbReference type="Proteomes" id="UP000001401">
    <property type="component" value="Chromosome"/>
</dbReference>
<proteinExistence type="predicted"/>
<dbReference type="EMBL" id="CP002394">
    <property type="protein sequence ID" value="ADU30360.1"/>
    <property type="molecule type" value="Genomic_DNA"/>
</dbReference>
<dbReference type="InterPro" id="IPR021146">
    <property type="entry name" value="Phage_gp6-like_head-tail"/>
</dbReference>
<dbReference type="RefSeq" id="WP_013488696.1">
    <property type="nucleotide sequence ID" value="NC_014829.1"/>
</dbReference>
<gene>
    <name evidence="1" type="ordered locus">Bcell_2099</name>
</gene>
<dbReference type="CDD" id="cd08054">
    <property type="entry name" value="gp6"/>
    <property type="match status" value="1"/>
</dbReference>
<dbReference type="HOGENOM" id="CLU_085951_4_3_9"/>
<evidence type="ECO:0000313" key="2">
    <source>
        <dbReference type="Proteomes" id="UP000001401"/>
    </source>
</evidence>
<name>E6U1J7_EVAC2</name>
<dbReference type="eggNOG" id="ENOG502ZFJJ">
    <property type="taxonomic scope" value="Bacteria"/>
</dbReference>
<evidence type="ECO:0000313" key="1">
    <source>
        <dbReference type="EMBL" id="ADU30360.1"/>
    </source>
</evidence>
<dbReference type="STRING" id="649639.Bcell_2099"/>